<dbReference type="Proteomes" id="UP001176806">
    <property type="component" value="Unassembled WGS sequence"/>
</dbReference>
<proteinExistence type="predicted"/>
<dbReference type="PROSITE" id="PS51781">
    <property type="entry name" value="SH3B"/>
    <property type="match status" value="1"/>
</dbReference>
<gene>
    <name evidence="3" type="ORF">Q4Q40_07515</name>
</gene>
<feature type="domain" description="SH3b" evidence="2">
    <location>
        <begin position="20"/>
        <end position="86"/>
    </location>
</feature>
<keyword evidence="4" id="KW-1185">Reference proteome</keyword>
<comment type="caution">
    <text evidence="3">The sequence shown here is derived from an EMBL/GenBank/DDBJ whole genome shotgun (WGS) entry which is preliminary data.</text>
</comment>
<name>A0ABT8WLJ3_9FLAO</name>
<keyword evidence="1" id="KW-0732">Signal</keyword>
<evidence type="ECO:0000256" key="1">
    <source>
        <dbReference type="SAM" id="SignalP"/>
    </source>
</evidence>
<evidence type="ECO:0000313" key="3">
    <source>
        <dbReference type="EMBL" id="MDO5974029.1"/>
    </source>
</evidence>
<protein>
    <submittedName>
        <fullName evidence="3">SH3 domain-containing protein</fullName>
    </submittedName>
</protein>
<dbReference type="InterPro" id="IPR003646">
    <property type="entry name" value="SH3-like_bac-type"/>
</dbReference>
<dbReference type="Pfam" id="PF08239">
    <property type="entry name" value="SH3_3"/>
    <property type="match status" value="1"/>
</dbReference>
<reference evidence="3" key="1">
    <citation type="submission" date="2023-07" db="EMBL/GenBank/DDBJ databases">
        <title>Two novel species in the genus Flavivirga.</title>
        <authorList>
            <person name="Kwon K."/>
        </authorList>
    </citation>
    <scope>NUCLEOTIDE SEQUENCE</scope>
    <source>
        <strain evidence="3">KACC 14158</strain>
    </source>
</reference>
<accession>A0ABT8WLJ3</accession>
<feature type="chain" id="PRO_5047413872" evidence="1">
    <location>
        <begin position="19"/>
        <end position="294"/>
    </location>
</feature>
<sequence>MKITILLFGILISLNLFANEKLGQINDPDGYTNVREKPTTNSRILFKILADEYFYYEDSGSNDWCKVTNMDGKSGFMHKSRISSVNEFKIKEKVYNSNEFKLKIREKNIGKTTIKLLQIQNPKYYCDAYVEITNLKTKELKYKQIDALGSSAGVAFLENVIPNHILIVKHGDYDGRTIIVSESGKITEIPGGSVSKLINNKYLINLAECDLGYCGLSIYDIDKEKIVFNYDSEFEIYEIKNKIVLDLDFENGKDYSVINFEKLQLDKIDIKTNIENYYFKDLIDYDIEKGCLCY</sequence>
<dbReference type="EMBL" id="JAUOEL010000002">
    <property type="protein sequence ID" value="MDO5974029.1"/>
    <property type="molecule type" value="Genomic_DNA"/>
</dbReference>
<evidence type="ECO:0000313" key="4">
    <source>
        <dbReference type="Proteomes" id="UP001176806"/>
    </source>
</evidence>
<dbReference type="RefSeq" id="WP_303301169.1">
    <property type="nucleotide sequence ID" value="NZ_BAABDA010000051.1"/>
</dbReference>
<organism evidence="3 4">
    <name type="scientific">Flavivirga jejuensis</name>
    <dbReference type="NCBI Taxonomy" id="870487"/>
    <lineage>
        <taxon>Bacteria</taxon>
        <taxon>Pseudomonadati</taxon>
        <taxon>Bacteroidota</taxon>
        <taxon>Flavobacteriia</taxon>
        <taxon>Flavobacteriales</taxon>
        <taxon>Flavobacteriaceae</taxon>
        <taxon>Flavivirga</taxon>
    </lineage>
</organism>
<dbReference type="Gene3D" id="2.30.30.40">
    <property type="entry name" value="SH3 Domains"/>
    <property type="match status" value="1"/>
</dbReference>
<evidence type="ECO:0000259" key="2">
    <source>
        <dbReference type="PROSITE" id="PS51781"/>
    </source>
</evidence>
<feature type="signal peptide" evidence="1">
    <location>
        <begin position="1"/>
        <end position="18"/>
    </location>
</feature>